<reference evidence="1 2" key="1">
    <citation type="submission" date="2019-07" db="EMBL/GenBank/DDBJ databases">
        <title>Whole genome shotgun sequence of Cellulomonas aerilata NBRC 106308.</title>
        <authorList>
            <person name="Hosoyama A."/>
            <person name="Uohara A."/>
            <person name="Ohji S."/>
            <person name="Ichikawa N."/>
        </authorList>
    </citation>
    <scope>NUCLEOTIDE SEQUENCE [LARGE SCALE GENOMIC DNA]</scope>
    <source>
        <strain evidence="1 2">NBRC 106308</strain>
    </source>
</reference>
<protein>
    <submittedName>
        <fullName evidence="1">Uncharacterized protein</fullName>
    </submittedName>
</protein>
<gene>
    <name evidence="1" type="ORF">CAE01nite_16880</name>
</gene>
<organism evidence="1 2">
    <name type="scientific">Cellulomonas aerilata</name>
    <dbReference type="NCBI Taxonomy" id="515326"/>
    <lineage>
        <taxon>Bacteria</taxon>
        <taxon>Bacillati</taxon>
        <taxon>Actinomycetota</taxon>
        <taxon>Actinomycetes</taxon>
        <taxon>Micrococcales</taxon>
        <taxon>Cellulomonadaceae</taxon>
        <taxon>Cellulomonas</taxon>
    </lineage>
</organism>
<keyword evidence="2" id="KW-1185">Reference proteome</keyword>
<dbReference type="EMBL" id="BJYY01000013">
    <property type="protein sequence ID" value="GEO33963.1"/>
    <property type="molecule type" value="Genomic_DNA"/>
</dbReference>
<dbReference type="Proteomes" id="UP000321181">
    <property type="component" value="Unassembled WGS sequence"/>
</dbReference>
<dbReference type="RefSeq" id="WP_146902809.1">
    <property type="nucleotide sequence ID" value="NZ_BAAARM010000003.1"/>
</dbReference>
<dbReference type="AlphaFoldDB" id="A0A512DBX2"/>
<proteinExistence type="predicted"/>
<accession>A0A512DBX2</accession>
<comment type="caution">
    <text evidence="1">The sequence shown here is derived from an EMBL/GenBank/DDBJ whole genome shotgun (WGS) entry which is preliminary data.</text>
</comment>
<evidence type="ECO:0000313" key="1">
    <source>
        <dbReference type="EMBL" id="GEO33963.1"/>
    </source>
</evidence>
<dbReference type="OrthoDB" id="5192741at2"/>
<evidence type="ECO:0000313" key="2">
    <source>
        <dbReference type="Proteomes" id="UP000321181"/>
    </source>
</evidence>
<name>A0A512DBX2_9CELL</name>
<sequence length="85" mass="9299">MNVIRPHAVSLSGAELMLLRSGLRAYLQQFEAHAAEDAYASHNPDQVSALRQTVGELIWRLEDAGAPPGARVVHSKEALEPLDRV</sequence>